<dbReference type="AlphaFoldDB" id="A0A839AF07"/>
<keyword evidence="2" id="KW-1185">Reference proteome</keyword>
<reference evidence="1 2" key="1">
    <citation type="submission" date="2020-07" db="EMBL/GenBank/DDBJ databases">
        <title>Stappia sp., F7233, whole genome shotgun sequencing project.</title>
        <authorList>
            <person name="Jiang S."/>
            <person name="Liu Z.W."/>
            <person name="Du Z.J."/>
        </authorList>
    </citation>
    <scope>NUCLEOTIDE SEQUENCE [LARGE SCALE GENOMIC DNA]</scope>
    <source>
        <strain evidence="1 2">F7233</strain>
    </source>
</reference>
<gene>
    <name evidence="1" type="ORF">H2509_13760</name>
</gene>
<dbReference type="Proteomes" id="UP000541109">
    <property type="component" value="Unassembled WGS sequence"/>
</dbReference>
<evidence type="ECO:0000313" key="1">
    <source>
        <dbReference type="EMBL" id="MBA5778191.1"/>
    </source>
</evidence>
<dbReference type="EMBL" id="JACFXV010000058">
    <property type="protein sequence ID" value="MBA5778191.1"/>
    <property type="molecule type" value="Genomic_DNA"/>
</dbReference>
<proteinExistence type="predicted"/>
<dbReference type="Pfam" id="PF14345">
    <property type="entry name" value="GDYXXLXY"/>
    <property type="match status" value="1"/>
</dbReference>
<sequence length="184" mass="19523">MTVLSYAPAWVKWGLVALIQIGLVATPLAERIGVHMGGREVVLAMQPIDPRDLLRGDYVIVSLEIERVDRSLARPGETFERGDTVYVSLEKDAGGVAHAAAVSTEPPVDGALAIRGEVTSAGGATTLAIDYGLDAFYVPEGTGRPLETADRNRLRLVIALTESGKSAPLRITLDGKTVVGDTLF</sequence>
<organism evidence="1 2">
    <name type="scientific">Stappia albiluteola</name>
    <dbReference type="NCBI Taxonomy" id="2758565"/>
    <lineage>
        <taxon>Bacteria</taxon>
        <taxon>Pseudomonadati</taxon>
        <taxon>Pseudomonadota</taxon>
        <taxon>Alphaproteobacteria</taxon>
        <taxon>Hyphomicrobiales</taxon>
        <taxon>Stappiaceae</taxon>
        <taxon>Stappia</taxon>
    </lineage>
</organism>
<dbReference type="InterPro" id="IPR025833">
    <property type="entry name" value="GDYXXLXY"/>
</dbReference>
<comment type="caution">
    <text evidence="1">The sequence shown here is derived from an EMBL/GenBank/DDBJ whole genome shotgun (WGS) entry which is preliminary data.</text>
</comment>
<evidence type="ECO:0000313" key="2">
    <source>
        <dbReference type="Proteomes" id="UP000541109"/>
    </source>
</evidence>
<accession>A0A839AF07</accession>
<name>A0A839AF07_9HYPH</name>
<protein>
    <submittedName>
        <fullName evidence="1">GDYXXLXY domain-containing protein</fullName>
    </submittedName>
</protein>
<dbReference type="RefSeq" id="WP_182166202.1">
    <property type="nucleotide sequence ID" value="NZ_JACFXV010000058.1"/>
</dbReference>